<comment type="caution">
    <text evidence="6">The sequence shown here is derived from an EMBL/GenBank/DDBJ whole genome shotgun (WGS) entry which is preliminary data.</text>
</comment>
<dbReference type="SUPFAM" id="SSF51230">
    <property type="entry name" value="Single hybrid motif"/>
    <property type="match status" value="1"/>
</dbReference>
<sequence>MMKNFKFKPGFKWLTIFASLTSVTLGVWLIFAIFTQSKIQTIPVRIVTAIQDKVEDKITAESGILKLDNQRNIKSPITGTVEQVLVKIGDKVKKDQILIRLRDTETQIKLQEFASDLKEKNLQLVDKQSSLKRAESKLLETQQEYRNIQNTYGNDINNKKDEKIREVQKRKLEFTRKQQALTVKITDLKEAKIKLQENKQLFAKGFISETELKEQEKKVIQAETDLSNAKDDLSLSNLDLEQQKLELQSFLQDVRNNKSEPQQKLKEAKTKIDQAVQELNQAKLALNQIMREIDKLKIQRQKIAEELRKTVITAPIDGVILNLQAKLGDVIEPKGDVLVIGDPTQQIVELKLSPLDATKVKIRQKSEISIIGFQSQKLTGKVQQISLLAGDTQNNNQGVDNVKITAIVRLDQVNKNIVPGTPVTVALIIAQRDNVTVIPSEAIQENESETFVWIKDQQSKAFKRIIKPGLQGLDNIEIKSGLKPGDEILIPTLENPLNEGDHVVIKMQ</sequence>
<comment type="subcellular location">
    <subcellularLocation>
        <location evidence="1">Cell envelope</location>
    </subcellularLocation>
</comment>
<dbReference type="PRINTS" id="PR01490">
    <property type="entry name" value="RTXTOXIND"/>
</dbReference>
<feature type="coiled-coil region" evidence="3">
    <location>
        <begin position="117"/>
        <end position="151"/>
    </location>
</feature>
<evidence type="ECO:0000313" key="6">
    <source>
        <dbReference type="EMBL" id="OBQ39693.1"/>
    </source>
</evidence>
<evidence type="ECO:0000256" key="2">
    <source>
        <dbReference type="ARBA" id="ARBA00023054"/>
    </source>
</evidence>
<dbReference type="PANTHER" id="PTHR32347">
    <property type="entry name" value="EFFLUX SYSTEM COMPONENT YKNX-RELATED"/>
    <property type="match status" value="1"/>
</dbReference>
<feature type="domain" description="Multidrug resistance protein MdtA-like C-terminal permuted SH3" evidence="4">
    <location>
        <begin position="434"/>
        <end position="490"/>
    </location>
</feature>
<name>A0A1B7WRD6_APHFL</name>
<gene>
    <name evidence="6" type="ORF">AN484_23090</name>
</gene>
<dbReference type="InterPro" id="IPR053716">
    <property type="entry name" value="Flag_assembly_chemotaxis_eff"/>
</dbReference>
<dbReference type="InterPro" id="IPR050465">
    <property type="entry name" value="UPF0194_transport"/>
</dbReference>
<dbReference type="GO" id="GO:0030313">
    <property type="term" value="C:cell envelope"/>
    <property type="evidence" value="ECO:0007669"/>
    <property type="project" value="UniProtKB-SubCell"/>
</dbReference>
<dbReference type="PANTHER" id="PTHR32347:SF14">
    <property type="entry name" value="EFFLUX SYSTEM COMPONENT YKNX-RELATED"/>
    <property type="match status" value="1"/>
</dbReference>
<reference evidence="6 7" key="1">
    <citation type="submission" date="2015-09" db="EMBL/GenBank/DDBJ databases">
        <title>Aphanizomenon flos-aquae WA102.</title>
        <authorList>
            <person name="Driscoll C."/>
        </authorList>
    </citation>
    <scope>NUCLEOTIDE SEQUENCE [LARGE SCALE GENOMIC DNA]</scope>
    <source>
        <strain evidence="6">WA102</strain>
    </source>
</reference>
<evidence type="ECO:0000259" key="5">
    <source>
        <dbReference type="Pfam" id="PF25973"/>
    </source>
</evidence>
<accession>A0A1B7WRD6</accession>
<dbReference type="InterPro" id="IPR011053">
    <property type="entry name" value="Single_hybrid_motif"/>
</dbReference>
<dbReference type="Gene3D" id="2.40.50.100">
    <property type="match status" value="1"/>
</dbReference>
<dbReference type="InterPro" id="IPR058627">
    <property type="entry name" value="MdtA-like_C"/>
</dbReference>
<protein>
    <submittedName>
        <fullName evidence="6">Uncharacterized protein</fullName>
    </submittedName>
</protein>
<organism evidence="6 7">
    <name type="scientific">Aphanizomenon flos-aquae WA102</name>
    <dbReference type="NCBI Taxonomy" id="1710896"/>
    <lineage>
        <taxon>Bacteria</taxon>
        <taxon>Bacillati</taxon>
        <taxon>Cyanobacteriota</taxon>
        <taxon>Cyanophyceae</taxon>
        <taxon>Nostocales</taxon>
        <taxon>Aphanizomenonaceae</taxon>
        <taxon>Aphanizomenon</taxon>
    </lineage>
</organism>
<dbReference type="EMBL" id="LJOW01000191">
    <property type="protein sequence ID" value="OBQ39693.1"/>
    <property type="molecule type" value="Genomic_DNA"/>
</dbReference>
<dbReference type="Gene3D" id="1.10.287.1700">
    <property type="match status" value="1"/>
</dbReference>
<feature type="domain" description="CzcB-like barrel-sandwich hybrid" evidence="5">
    <location>
        <begin position="72"/>
        <end position="342"/>
    </location>
</feature>
<dbReference type="Pfam" id="PF25973">
    <property type="entry name" value="BSH_CzcB"/>
    <property type="match status" value="1"/>
</dbReference>
<evidence type="ECO:0000256" key="1">
    <source>
        <dbReference type="ARBA" id="ARBA00004196"/>
    </source>
</evidence>
<keyword evidence="2 3" id="KW-0175">Coiled coil</keyword>
<dbReference type="Gene3D" id="2.40.30.170">
    <property type="match status" value="1"/>
</dbReference>
<proteinExistence type="predicted"/>
<evidence type="ECO:0000313" key="7">
    <source>
        <dbReference type="Proteomes" id="UP000092093"/>
    </source>
</evidence>
<dbReference type="InterPro" id="IPR058647">
    <property type="entry name" value="BSH_CzcB-like"/>
</dbReference>
<dbReference type="Gene3D" id="2.40.420.20">
    <property type="match status" value="1"/>
</dbReference>
<dbReference type="Pfam" id="PF25967">
    <property type="entry name" value="RND-MFP_C"/>
    <property type="match status" value="1"/>
</dbReference>
<feature type="coiled-coil region" evidence="3">
    <location>
        <begin position="212"/>
        <end position="306"/>
    </location>
</feature>
<dbReference type="Proteomes" id="UP000092093">
    <property type="component" value="Unassembled WGS sequence"/>
</dbReference>
<evidence type="ECO:0000256" key="3">
    <source>
        <dbReference type="SAM" id="Coils"/>
    </source>
</evidence>
<dbReference type="PATRIC" id="fig|1710896.3.peg.1417"/>
<dbReference type="AlphaFoldDB" id="A0A1B7WRD6"/>
<evidence type="ECO:0000259" key="4">
    <source>
        <dbReference type="Pfam" id="PF25967"/>
    </source>
</evidence>